<dbReference type="PANTHER" id="PTHR34975:SF2">
    <property type="entry name" value="SPORE GERMINATION PROTEIN A2"/>
    <property type="match status" value="1"/>
</dbReference>
<evidence type="ECO:0000256" key="5">
    <source>
        <dbReference type="ARBA" id="ARBA00022692"/>
    </source>
</evidence>
<evidence type="ECO:0000313" key="9">
    <source>
        <dbReference type="EMBL" id="MDG0808802.1"/>
    </source>
</evidence>
<name>A0A9X4KQ91_9BACL</name>
<evidence type="ECO:0000313" key="10">
    <source>
        <dbReference type="Proteomes" id="UP001153404"/>
    </source>
</evidence>
<feature type="transmembrane region" description="Helical" evidence="8">
    <location>
        <begin position="45"/>
        <end position="73"/>
    </location>
</feature>
<evidence type="ECO:0000256" key="8">
    <source>
        <dbReference type="SAM" id="Phobius"/>
    </source>
</evidence>
<evidence type="ECO:0000256" key="1">
    <source>
        <dbReference type="ARBA" id="ARBA00004141"/>
    </source>
</evidence>
<proteinExistence type="inferred from homology"/>
<evidence type="ECO:0000256" key="6">
    <source>
        <dbReference type="ARBA" id="ARBA00022989"/>
    </source>
</evidence>
<dbReference type="PANTHER" id="PTHR34975">
    <property type="entry name" value="SPORE GERMINATION PROTEIN A2"/>
    <property type="match status" value="1"/>
</dbReference>
<keyword evidence="6 8" id="KW-1133">Transmembrane helix</keyword>
<feature type="transmembrane region" description="Helical" evidence="8">
    <location>
        <begin position="108"/>
        <end position="128"/>
    </location>
</feature>
<dbReference type="AlphaFoldDB" id="A0A9X4KQ91"/>
<gene>
    <name evidence="9" type="ORF">OMP40_04920</name>
</gene>
<dbReference type="RefSeq" id="WP_277529633.1">
    <property type="nucleotide sequence ID" value="NZ_JAPDIA010000002.1"/>
</dbReference>
<dbReference type="Pfam" id="PF03845">
    <property type="entry name" value="Spore_permease"/>
    <property type="match status" value="1"/>
</dbReference>
<reference evidence="9" key="1">
    <citation type="submission" date="2022-10" db="EMBL/GenBank/DDBJ databases">
        <title>Comparative genomic analysis of Cohnella hashimotonis sp. nov., isolated from the International Space Station.</title>
        <authorList>
            <person name="Simpson A."/>
            <person name="Venkateswaran K."/>
        </authorList>
    </citation>
    <scope>NUCLEOTIDE SEQUENCE</scope>
    <source>
        <strain evidence="9">DSM 28161</strain>
    </source>
</reference>
<comment type="subcellular location">
    <subcellularLocation>
        <location evidence="1">Membrane</location>
        <topology evidence="1">Multi-pass membrane protein</topology>
    </subcellularLocation>
</comment>
<sequence length="136" mass="15609">MCLITYLYSIAIFTQEATAQILFPTVEIAKEVRLPGQFFERLESIFFTVWIMTIFNTTCMAMETSVSCLQAIVSKLDKRWCIMIMSPLAYFINMVPESMLQYKQLGTFISHIGYGTAAAIPIALLTAARFRRERRL</sequence>
<keyword evidence="4" id="KW-0309">Germination</keyword>
<accession>A0A9X4KQ91</accession>
<organism evidence="9 10">
    <name type="scientific">Cohnella rhizosphaerae</name>
    <dbReference type="NCBI Taxonomy" id="1457232"/>
    <lineage>
        <taxon>Bacteria</taxon>
        <taxon>Bacillati</taxon>
        <taxon>Bacillota</taxon>
        <taxon>Bacilli</taxon>
        <taxon>Bacillales</taxon>
        <taxon>Paenibacillaceae</taxon>
        <taxon>Cohnella</taxon>
    </lineage>
</organism>
<evidence type="ECO:0000256" key="7">
    <source>
        <dbReference type="ARBA" id="ARBA00023136"/>
    </source>
</evidence>
<dbReference type="EMBL" id="JAPDIA010000002">
    <property type="protein sequence ID" value="MDG0808802.1"/>
    <property type="molecule type" value="Genomic_DNA"/>
</dbReference>
<keyword evidence="10" id="KW-1185">Reference proteome</keyword>
<feature type="transmembrane region" description="Helical" evidence="8">
    <location>
        <begin position="80"/>
        <end position="96"/>
    </location>
</feature>
<dbReference type="Proteomes" id="UP001153404">
    <property type="component" value="Unassembled WGS sequence"/>
</dbReference>
<comment type="caution">
    <text evidence="9">The sequence shown here is derived from an EMBL/GenBank/DDBJ whole genome shotgun (WGS) entry which is preliminary data.</text>
</comment>
<dbReference type="GO" id="GO:0016020">
    <property type="term" value="C:membrane"/>
    <property type="evidence" value="ECO:0007669"/>
    <property type="project" value="UniProtKB-SubCell"/>
</dbReference>
<evidence type="ECO:0000256" key="4">
    <source>
        <dbReference type="ARBA" id="ARBA00022544"/>
    </source>
</evidence>
<dbReference type="GO" id="GO:0009847">
    <property type="term" value="P:spore germination"/>
    <property type="evidence" value="ECO:0007669"/>
    <property type="project" value="InterPro"/>
</dbReference>
<keyword evidence="7 8" id="KW-0472">Membrane</keyword>
<dbReference type="InterPro" id="IPR004761">
    <property type="entry name" value="Spore_GerAB"/>
</dbReference>
<keyword evidence="3" id="KW-0813">Transport</keyword>
<protein>
    <submittedName>
        <fullName evidence="9">GerAB/ArcD/ProY family transporter</fullName>
    </submittedName>
</protein>
<keyword evidence="5 8" id="KW-0812">Transmembrane</keyword>
<evidence type="ECO:0000256" key="2">
    <source>
        <dbReference type="ARBA" id="ARBA00007998"/>
    </source>
</evidence>
<evidence type="ECO:0000256" key="3">
    <source>
        <dbReference type="ARBA" id="ARBA00022448"/>
    </source>
</evidence>
<comment type="similarity">
    <text evidence="2">Belongs to the amino acid-polyamine-organocation (APC) superfamily. Spore germination protein (SGP) (TC 2.A.3.9) family.</text>
</comment>